<dbReference type="Proteomes" id="UP001153069">
    <property type="component" value="Unassembled WGS sequence"/>
</dbReference>
<feature type="region of interest" description="Disordered" evidence="1">
    <location>
        <begin position="456"/>
        <end position="490"/>
    </location>
</feature>
<feature type="compositionally biased region" description="Basic and acidic residues" evidence="1">
    <location>
        <begin position="144"/>
        <end position="155"/>
    </location>
</feature>
<feature type="compositionally biased region" description="Basic and acidic residues" evidence="1">
    <location>
        <begin position="913"/>
        <end position="932"/>
    </location>
</feature>
<feature type="region of interest" description="Disordered" evidence="1">
    <location>
        <begin position="69"/>
        <end position="161"/>
    </location>
</feature>
<organism evidence="2 3">
    <name type="scientific">Seminavis robusta</name>
    <dbReference type="NCBI Taxonomy" id="568900"/>
    <lineage>
        <taxon>Eukaryota</taxon>
        <taxon>Sar</taxon>
        <taxon>Stramenopiles</taxon>
        <taxon>Ochrophyta</taxon>
        <taxon>Bacillariophyta</taxon>
        <taxon>Bacillariophyceae</taxon>
        <taxon>Bacillariophycidae</taxon>
        <taxon>Naviculales</taxon>
        <taxon>Naviculaceae</taxon>
        <taxon>Seminavis</taxon>
    </lineage>
</organism>
<feature type="region of interest" description="Disordered" evidence="1">
    <location>
        <begin position="728"/>
        <end position="792"/>
    </location>
</feature>
<protein>
    <submittedName>
        <fullName evidence="2">Uncharacterized protein</fullName>
    </submittedName>
</protein>
<feature type="region of interest" description="Disordered" evidence="1">
    <location>
        <begin position="841"/>
        <end position="878"/>
    </location>
</feature>
<keyword evidence="3" id="KW-1185">Reference proteome</keyword>
<dbReference type="EMBL" id="CAICTM010000019">
    <property type="protein sequence ID" value="CAB9497391.1"/>
    <property type="molecule type" value="Genomic_DNA"/>
</dbReference>
<comment type="caution">
    <text evidence="2">The sequence shown here is derived from an EMBL/GenBank/DDBJ whole genome shotgun (WGS) entry which is preliminary data.</text>
</comment>
<proteinExistence type="predicted"/>
<evidence type="ECO:0000256" key="1">
    <source>
        <dbReference type="SAM" id="MobiDB-lite"/>
    </source>
</evidence>
<sequence length="1150" mass="122613">MDEEEVAASDLAFEEQMRIDQSRKEAQMLSEASAHALNSMSASMMGNDAGTLAELHTLSDSLRRLSSADYDLYSHDKPAADPPQQLGEAEPISPPQEPPIQAAFVQSRHVEPASTAAFVSGPQESQEPAMDEQEVAASDLAFEEQMRIDQSRKEAQMLSEASADALNSMGASMMGNDAGTLDELHTLSDSFRRLSSALYDLYSHDKPAADPPQQLGEAEPISPPQEPPIQAAFVQSRHVEPASTAAFVSGPQESQEPAMDEEEVAASDLAFEEQMRIDQSRKEAQMLSEASAHALNSMSASMMGNDAGTLDELHTLSDSFRRLSSAEYDLYSHDKPAADPPQQLGEAEPISPPQEPPIQAAFVQSKHVEPASTAAFVSGPQESQEPAMDEQEVAASDLAFEEQIRIDQSRKEAQMLSEASADALNSMGASMMGNDAGALDELHTLSDSFRRLSSAEYDLLSQDKPAANPPQQLGEAMPEPISPPPDEPYLQAAFVPSGFVEPASTSAFISSPQGSEEPVMDVLADGAAEVAFEEVVDKPDHDLGLSGDLSWQHVQDKAHSLAEESSRALDRVTDAMVSNDAKTLEELQSLSFSLKNLASDENNFWSSFAKAGDSAQDSGDAGDHADVADMNLDIISVPNSSDPEADFSLDLPPVVTVNPYMDVDSHSLEQAVSLAEESTKAIGILSASMVENDDSILDELQTLSDGFKKLASDNCDFLGLFGGSGTGSGVVSSEAATSDGPSDADNDTVPTEAFLDSNAPMLEQVASVTPPRSRSELSDRSGGGRETSEFALTAHDGADSILDSSEVPTTEFDMNGGTFDESKAETTAEFVPGTSTWLSESTKYSSSLSANRDLQETPVKQTRPTPRKYSKPVSDALKEMSDTLTQGLARRLASLTELSEGFKDLVKISEGSHAPEDVTQEEKGSVIQKDDSVASSGSVPRGAGTGPALYRNYAKWKGPAGMKPPPVRMLKEGTLAKASGLVNGQFDTPPANTDDTRQAAEKLPEGQRTLAPDLAHVLDGSADLADATLQAQDDPASPSKENSYLSIYDQIINQLVEGLPPEQRTAAIYNAYIRDRDAFEKLAKMRREGKLPLEQNSKDIDVPPYVQGTGFNPFERTGGTLKSSVAISALGISAIVALTALKAGNTTAGL</sequence>
<evidence type="ECO:0000313" key="2">
    <source>
        <dbReference type="EMBL" id="CAB9497391.1"/>
    </source>
</evidence>
<feature type="region of interest" description="Disordered" evidence="1">
    <location>
        <begin position="910"/>
        <end position="948"/>
    </location>
</feature>
<feature type="compositionally biased region" description="Basic and acidic residues" evidence="1">
    <location>
        <begin position="773"/>
        <end position="788"/>
    </location>
</feature>
<evidence type="ECO:0000313" key="3">
    <source>
        <dbReference type="Proteomes" id="UP001153069"/>
    </source>
</evidence>
<name>A0A9N8D8Z2_9STRA</name>
<feature type="region of interest" description="Disordered" evidence="1">
    <location>
        <begin position="331"/>
        <end position="362"/>
    </location>
</feature>
<reference evidence="2" key="1">
    <citation type="submission" date="2020-06" db="EMBL/GenBank/DDBJ databases">
        <authorList>
            <consortium name="Plant Systems Biology data submission"/>
        </authorList>
    </citation>
    <scope>NUCLEOTIDE SEQUENCE</scope>
    <source>
        <strain evidence="2">D6</strain>
    </source>
</reference>
<feature type="region of interest" description="Disordered" evidence="1">
    <location>
        <begin position="203"/>
        <end position="269"/>
    </location>
</feature>
<gene>
    <name evidence="2" type="ORF">SEMRO_19_G013420.3</name>
</gene>
<accession>A0A9N8D8Z2</accession>
<dbReference type="AlphaFoldDB" id="A0A9N8D8Z2"/>